<dbReference type="Proteomes" id="UP001634394">
    <property type="component" value="Unassembled WGS sequence"/>
</dbReference>
<comment type="caution">
    <text evidence="1">The sequence shown here is derived from an EMBL/GenBank/DDBJ whole genome shotgun (WGS) entry which is preliminary data.</text>
</comment>
<evidence type="ECO:0000313" key="1">
    <source>
        <dbReference type="EMBL" id="KAL3883035.1"/>
    </source>
</evidence>
<accession>A0ABD3XBB6</accession>
<gene>
    <name evidence="1" type="ORF">ACJMK2_029330</name>
</gene>
<keyword evidence="2" id="KW-1185">Reference proteome</keyword>
<protein>
    <submittedName>
        <fullName evidence="1">Uncharacterized protein</fullName>
    </submittedName>
</protein>
<feature type="non-terminal residue" evidence="1">
    <location>
        <position position="1"/>
    </location>
</feature>
<evidence type="ECO:0000313" key="2">
    <source>
        <dbReference type="Proteomes" id="UP001634394"/>
    </source>
</evidence>
<dbReference type="AlphaFoldDB" id="A0ABD3XBB6"/>
<proteinExistence type="predicted"/>
<sequence length="51" mass="5594">VSGGVSFIISPINMSGSSHMAKALINVYMNLCQRMKRGHNLGLITRRMSKS</sequence>
<organism evidence="1 2">
    <name type="scientific">Sinanodonta woodiana</name>
    <name type="common">Chinese pond mussel</name>
    <name type="synonym">Anodonta woodiana</name>
    <dbReference type="NCBI Taxonomy" id="1069815"/>
    <lineage>
        <taxon>Eukaryota</taxon>
        <taxon>Metazoa</taxon>
        <taxon>Spiralia</taxon>
        <taxon>Lophotrochozoa</taxon>
        <taxon>Mollusca</taxon>
        <taxon>Bivalvia</taxon>
        <taxon>Autobranchia</taxon>
        <taxon>Heteroconchia</taxon>
        <taxon>Palaeoheterodonta</taxon>
        <taxon>Unionida</taxon>
        <taxon>Unionoidea</taxon>
        <taxon>Unionidae</taxon>
        <taxon>Unioninae</taxon>
        <taxon>Sinanodonta</taxon>
    </lineage>
</organism>
<reference evidence="1 2" key="1">
    <citation type="submission" date="2024-11" db="EMBL/GenBank/DDBJ databases">
        <title>Chromosome-level genome assembly of the freshwater bivalve Anodonta woodiana.</title>
        <authorList>
            <person name="Chen X."/>
        </authorList>
    </citation>
    <scope>NUCLEOTIDE SEQUENCE [LARGE SCALE GENOMIC DNA]</scope>
    <source>
        <strain evidence="1">MN2024</strain>
        <tissue evidence="1">Gills</tissue>
    </source>
</reference>
<name>A0ABD3XBB6_SINWO</name>
<dbReference type="EMBL" id="JBJQND010000003">
    <property type="protein sequence ID" value="KAL3883035.1"/>
    <property type="molecule type" value="Genomic_DNA"/>
</dbReference>